<feature type="transmembrane region" description="Helical" evidence="7">
    <location>
        <begin position="369"/>
        <end position="388"/>
    </location>
</feature>
<feature type="transmembrane region" description="Helical" evidence="7">
    <location>
        <begin position="294"/>
        <end position="317"/>
    </location>
</feature>
<dbReference type="InterPro" id="IPR036259">
    <property type="entry name" value="MFS_trans_sf"/>
</dbReference>
<comment type="subcellular location">
    <subcellularLocation>
        <location evidence="1">Cell membrane</location>
        <topology evidence="1">Multi-pass membrane protein</topology>
    </subcellularLocation>
</comment>
<dbReference type="PROSITE" id="PS50850">
    <property type="entry name" value="MFS"/>
    <property type="match status" value="1"/>
</dbReference>
<feature type="transmembrane region" description="Helical" evidence="7">
    <location>
        <begin position="394"/>
        <end position="413"/>
    </location>
</feature>
<dbReference type="AlphaFoldDB" id="A0A1L3LWF1"/>
<dbReference type="Pfam" id="PF07690">
    <property type="entry name" value="MFS_1"/>
    <property type="match status" value="1"/>
</dbReference>
<dbReference type="GO" id="GO:0022857">
    <property type="term" value="F:transmembrane transporter activity"/>
    <property type="evidence" value="ECO:0007669"/>
    <property type="project" value="InterPro"/>
</dbReference>
<keyword evidence="2" id="KW-0813">Transport</keyword>
<evidence type="ECO:0000256" key="2">
    <source>
        <dbReference type="ARBA" id="ARBA00022448"/>
    </source>
</evidence>
<dbReference type="PANTHER" id="PTHR23521:SF2">
    <property type="entry name" value="TRANSPORTER MFS SUPERFAMILY"/>
    <property type="match status" value="1"/>
</dbReference>
<evidence type="ECO:0000313" key="10">
    <source>
        <dbReference type="Proteomes" id="UP000182306"/>
    </source>
</evidence>
<feature type="transmembrane region" description="Helical" evidence="7">
    <location>
        <begin position="106"/>
        <end position="125"/>
    </location>
</feature>
<dbReference type="InterPro" id="IPR020846">
    <property type="entry name" value="MFS_dom"/>
</dbReference>
<geneLocation type="plasmid" evidence="9 10">
    <name>C</name>
</geneLocation>
<gene>
    <name evidence="9" type="ORF">SAMCFNEI73_pC0672</name>
</gene>
<feature type="transmembrane region" description="Helical" evidence="7">
    <location>
        <begin position="425"/>
        <end position="445"/>
    </location>
</feature>
<name>A0A1L3LWF1_9HYPH</name>
<protein>
    <submittedName>
        <fullName evidence="9">Transporter</fullName>
    </submittedName>
</protein>
<accession>A0A1L3LWF1</accession>
<keyword evidence="3" id="KW-1003">Cell membrane</keyword>
<dbReference type="PANTHER" id="PTHR23521">
    <property type="entry name" value="TRANSPORTER MFS SUPERFAMILY"/>
    <property type="match status" value="1"/>
</dbReference>
<dbReference type="GO" id="GO:0005886">
    <property type="term" value="C:plasma membrane"/>
    <property type="evidence" value="ECO:0007669"/>
    <property type="project" value="UniProtKB-SubCell"/>
</dbReference>
<dbReference type="Proteomes" id="UP000182306">
    <property type="component" value="Plasmid C"/>
</dbReference>
<dbReference type="InterPro" id="IPR001958">
    <property type="entry name" value="Tet-R_TetA/multi-R_MdtG-like"/>
</dbReference>
<dbReference type="Gene3D" id="1.20.1250.20">
    <property type="entry name" value="MFS general substrate transporter like domains"/>
    <property type="match status" value="2"/>
</dbReference>
<reference evidence="9 10" key="1">
    <citation type="submission" date="2015-10" db="EMBL/GenBank/DDBJ databases">
        <title>Genomic differences between typical nodule nitrogen-fixing rhizobial strains and those coming from bean seeds.</title>
        <authorList>
            <person name="Peralta H."/>
            <person name="Aguilar-Vera A."/>
            <person name="Diaz R."/>
            <person name="Mora Y."/>
            <person name="Martinez-Batallar G."/>
            <person name="Salazar E."/>
            <person name="Vargas-Lagunas C."/>
            <person name="Encarnacion S."/>
            <person name="Girard L."/>
            <person name="Mora J."/>
        </authorList>
    </citation>
    <scope>NUCLEOTIDE SEQUENCE [LARGE SCALE GENOMIC DNA]</scope>
    <source>
        <strain evidence="9 10">CFNEI 73</strain>
        <plasmid evidence="9 10">C</plasmid>
    </source>
</reference>
<dbReference type="KEGG" id="same:SAMCFNEI73_pC0672"/>
<proteinExistence type="predicted"/>
<feature type="transmembrane region" description="Helical" evidence="7">
    <location>
        <begin position="261"/>
        <end position="282"/>
    </location>
</feature>
<evidence type="ECO:0000256" key="5">
    <source>
        <dbReference type="ARBA" id="ARBA00022989"/>
    </source>
</evidence>
<feature type="transmembrane region" description="Helical" evidence="7">
    <location>
        <begin position="201"/>
        <end position="222"/>
    </location>
</feature>
<keyword evidence="6 7" id="KW-0472">Membrane</keyword>
<keyword evidence="10" id="KW-1185">Reference proteome</keyword>
<evidence type="ECO:0000259" key="8">
    <source>
        <dbReference type="PROSITE" id="PS50850"/>
    </source>
</evidence>
<feature type="transmembrane region" description="Helical" evidence="7">
    <location>
        <begin position="145"/>
        <end position="164"/>
    </location>
</feature>
<feature type="domain" description="Major facilitator superfamily (MFS) profile" evidence="8">
    <location>
        <begin position="105"/>
        <end position="478"/>
    </location>
</feature>
<evidence type="ECO:0000256" key="7">
    <source>
        <dbReference type="SAM" id="Phobius"/>
    </source>
</evidence>
<keyword evidence="5 7" id="KW-1133">Transmembrane helix</keyword>
<evidence type="ECO:0000256" key="1">
    <source>
        <dbReference type="ARBA" id="ARBA00004651"/>
    </source>
</evidence>
<feature type="transmembrane region" description="Helical" evidence="7">
    <location>
        <begin position="337"/>
        <end position="357"/>
    </location>
</feature>
<dbReference type="EMBL" id="CP013110">
    <property type="protein sequence ID" value="APG94391.1"/>
    <property type="molecule type" value="Genomic_DNA"/>
</dbReference>
<keyword evidence="4 7" id="KW-0812">Transmembrane</keyword>
<dbReference type="InterPro" id="IPR011701">
    <property type="entry name" value="MFS"/>
</dbReference>
<dbReference type="InterPro" id="IPR047200">
    <property type="entry name" value="MFS_YcaD-like"/>
</dbReference>
<keyword evidence="9" id="KW-0614">Plasmid</keyword>
<organism evidence="9 10">
    <name type="scientific">Sinorhizobium americanum</name>
    <dbReference type="NCBI Taxonomy" id="194963"/>
    <lineage>
        <taxon>Bacteria</taxon>
        <taxon>Pseudomonadati</taxon>
        <taxon>Pseudomonadota</taxon>
        <taxon>Alphaproteobacteria</taxon>
        <taxon>Hyphomicrobiales</taxon>
        <taxon>Rhizobiaceae</taxon>
        <taxon>Sinorhizobium/Ensifer group</taxon>
        <taxon>Sinorhizobium</taxon>
    </lineage>
</organism>
<feature type="transmembrane region" description="Helical" evidence="7">
    <location>
        <begin position="234"/>
        <end position="255"/>
    </location>
</feature>
<dbReference type="PRINTS" id="PR01035">
    <property type="entry name" value="TCRTETA"/>
</dbReference>
<evidence type="ECO:0000256" key="3">
    <source>
        <dbReference type="ARBA" id="ARBA00022475"/>
    </source>
</evidence>
<dbReference type="CDD" id="cd17477">
    <property type="entry name" value="MFS_YcaD_like"/>
    <property type="match status" value="1"/>
</dbReference>
<evidence type="ECO:0000256" key="4">
    <source>
        <dbReference type="ARBA" id="ARBA00022692"/>
    </source>
</evidence>
<evidence type="ECO:0000256" key="6">
    <source>
        <dbReference type="ARBA" id="ARBA00023136"/>
    </source>
</evidence>
<dbReference type="SUPFAM" id="SSF103473">
    <property type="entry name" value="MFS general substrate transporter"/>
    <property type="match status" value="1"/>
</dbReference>
<sequence length="480" mass="51081">MNETPTLASAPLHRHYSLVTLRSIMATWRERIRFRRELEQKLKDDPHLIADIGLTKRQFEAEIAKPFWQGPMPPLKAGAAMTPDRQFPPAAVVCRHLESTSSEDRIPLAAMAGIIATVSVFAVAQGLTYPLLSFILERQGTTPDLIGLSAAMTPLGFIVSAPLVPALARRVGGARLAILCSLLAALTLAAIAWMQGVWAWMPLRFLLGFFANPLYVISETWLMSITPAPRRGRILGLYSSIVSGGFAIGPLSLGLTGTEGWPPFLIGISAFLLCGLIVLAVVPRLPTMPQEGEAISVGGFFARAPLLLFAVFTAAAFEQTLLSLLAVYGAALGSAEARIASLIACFIAGNAVLQILLGGMAEQLGSTRTLLFCALASLAGCLLLPSIFDSWLVWPLVFVWGGVSFGIYTVSLIRLGERFTGQALVAGNAAFAVVWGIGGIVGSPATGLAMQMIGHQGLPSSLGFLCCVLAVCLMAERRRP</sequence>
<feature type="transmembrane region" description="Helical" evidence="7">
    <location>
        <begin position="176"/>
        <end position="195"/>
    </location>
</feature>
<evidence type="ECO:0000313" key="9">
    <source>
        <dbReference type="EMBL" id="APG94391.1"/>
    </source>
</evidence>
<feature type="transmembrane region" description="Helical" evidence="7">
    <location>
        <begin position="457"/>
        <end position="475"/>
    </location>
</feature>